<keyword evidence="3" id="KW-1185">Reference proteome</keyword>
<comment type="caution">
    <text evidence="2">The sequence shown here is derived from an EMBL/GenBank/DDBJ whole genome shotgun (WGS) entry which is preliminary data.</text>
</comment>
<sequence length="388" mass="41021">MFPVAQKVCPGPVDEEVELIDEEVELVADAGLDMGGGLVVFEKLEKGTELEMGEETVLFEKLVNGKDVDVTEGLATADELVVGEEVEPGKESIVGEELGTSEELDSGEDVEAGEEPVLDGELSVGDALNVEVPEGFEIGGGVTVMEELDTVDRLDTGELVVDDDDENRDGEGDVDKEGGADKDDSEALRADDDDERLDGGLSVAIEPNVVIETDGGVLGDAKLPGGTLDGSMVIKPTVGLLEDPTRLELVADNLELPMSLLDELGATIWPVDGGNVKAVKDDDDERRNEGGCRGGVGPVENRFVDMPVDILDGDAESQGSNDADTVSEAPSERLADASVPVPTDDVVVLLEQTELKTGSKMGRAVDEAQGTQDSLTKRHERKRTQMPP</sequence>
<gene>
    <name evidence="2" type="ORF">CCHR01_08371</name>
</gene>
<feature type="region of interest" description="Disordered" evidence="1">
    <location>
        <begin position="153"/>
        <end position="200"/>
    </location>
</feature>
<reference evidence="2" key="1">
    <citation type="submission" date="2023-01" db="EMBL/GenBank/DDBJ databases">
        <title>Colletotrichum chrysophilum M932 genome sequence.</title>
        <authorList>
            <person name="Baroncelli R."/>
        </authorList>
    </citation>
    <scope>NUCLEOTIDE SEQUENCE</scope>
    <source>
        <strain evidence="2">M932</strain>
    </source>
</reference>
<dbReference type="EMBL" id="JAQOWY010000155">
    <property type="protein sequence ID" value="KAK1849033.1"/>
    <property type="molecule type" value="Genomic_DNA"/>
</dbReference>
<evidence type="ECO:0000256" key="1">
    <source>
        <dbReference type="SAM" id="MobiDB-lite"/>
    </source>
</evidence>
<dbReference type="AlphaFoldDB" id="A0AAD9EHY1"/>
<feature type="compositionally biased region" description="Basic and acidic residues" evidence="1">
    <location>
        <begin position="169"/>
        <end position="190"/>
    </location>
</feature>
<evidence type="ECO:0000313" key="3">
    <source>
        <dbReference type="Proteomes" id="UP001243330"/>
    </source>
</evidence>
<dbReference type="Proteomes" id="UP001243330">
    <property type="component" value="Unassembled WGS sequence"/>
</dbReference>
<feature type="region of interest" description="Disordered" evidence="1">
    <location>
        <begin position="311"/>
        <end position="388"/>
    </location>
</feature>
<proteinExistence type="predicted"/>
<name>A0AAD9EHY1_9PEZI</name>
<evidence type="ECO:0000313" key="2">
    <source>
        <dbReference type="EMBL" id="KAK1849033.1"/>
    </source>
</evidence>
<organism evidence="2 3">
    <name type="scientific">Colletotrichum chrysophilum</name>
    <dbReference type="NCBI Taxonomy" id="1836956"/>
    <lineage>
        <taxon>Eukaryota</taxon>
        <taxon>Fungi</taxon>
        <taxon>Dikarya</taxon>
        <taxon>Ascomycota</taxon>
        <taxon>Pezizomycotina</taxon>
        <taxon>Sordariomycetes</taxon>
        <taxon>Hypocreomycetidae</taxon>
        <taxon>Glomerellales</taxon>
        <taxon>Glomerellaceae</taxon>
        <taxon>Colletotrichum</taxon>
        <taxon>Colletotrichum gloeosporioides species complex</taxon>
    </lineage>
</organism>
<accession>A0AAD9EHY1</accession>
<protein>
    <submittedName>
        <fullName evidence="2">Uncharacterized protein</fullName>
    </submittedName>
</protein>
<feature type="compositionally biased region" description="Basic residues" evidence="1">
    <location>
        <begin position="378"/>
        <end position="388"/>
    </location>
</feature>
<feature type="compositionally biased region" description="Low complexity" evidence="1">
    <location>
        <begin position="339"/>
        <end position="350"/>
    </location>
</feature>